<sequence length="113" mass="12574">MNKQNEKPAFSDEVLADLKLKYPYGLKIIEIFPDEDAEEPLKYIVKKPSKQLVYLLSSKEYDNNVEASSDAMIANCVLAGDMDILESDAAVFTELVSQIGALMKSARSQLKKA</sequence>
<reference evidence="1 2" key="1">
    <citation type="submission" date="2019-07" db="EMBL/GenBank/DDBJ databases">
        <title>Genomic Encyclopedia of Archaeal and Bacterial Type Strains, Phase II (KMG-II): from individual species to whole genera.</title>
        <authorList>
            <person name="Goeker M."/>
        </authorList>
    </citation>
    <scope>NUCLEOTIDE SEQUENCE [LARGE SCALE GENOMIC DNA]</scope>
    <source>
        <strain evidence="1 2">DSM 14571</strain>
    </source>
</reference>
<keyword evidence="2" id="KW-1185">Reference proteome</keyword>
<dbReference type="EMBL" id="VNHK01000021">
    <property type="protein sequence ID" value="TYO84548.1"/>
    <property type="molecule type" value="Genomic_DNA"/>
</dbReference>
<gene>
    <name evidence="1" type="ORF">LX74_03972</name>
</gene>
<dbReference type="Proteomes" id="UP000324513">
    <property type="component" value="Unassembled WGS sequence"/>
</dbReference>
<comment type="caution">
    <text evidence="1">The sequence shown here is derived from an EMBL/GenBank/DDBJ whole genome shotgun (WGS) entry which is preliminary data.</text>
</comment>
<proteinExistence type="predicted"/>
<dbReference type="RefSeq" id="WP_065082323.1">
    <property type="nucleotide sequence ID" value="NZ_FLSS01000005.1"/>
</dbReference>
<protein>
    <submittedName>
        <fullName evidence="1">Uncharacterized protein</fullName>
    </submittedName>
</protein>
<evidence type="ECO:0000313" key="2">
    <source>
        <dbReference type="Proteomes" id="UP000324513"/>
    </source>
</evidence>
<evidence type="ECO:0000313" key="1">
    <source>
        <dbReference type="EMBL" id="TYO84548.1"/>
    </source>
</evidence>
<organism evidence="1 2">
    <name type="scientific">Elizabethkingia miricola</name>
    <name type="common">Chryseobacterium miricola</name>
    <dbReference type="NCBI Taxonomy" id="172045"/>
    <lineage>
        <taxon>Bacteria</taxon>
        <taxon>Pseudomonadati</taxon>
        <taxon>Bacteroidota</taxon>
        <taxon>Flavobacteriia</taxon>
        <taxon>Flavobacteriales</taxon>
        <taxon>Weeksellaceae</taxon>
        <taxon>Elizabethkingia</taxon>
    </lineage>
</organism>
<name>A0ABY3NAL5_ELIMR</name>
<accession>A0ABY3NAL5</accession>